<evidence type="ECO:0000256" key="1">
    <source>
        <dbReference type="ARBA" id="ARBA00022448"/>
    </source>
</evidence>
<dbReference type="GO" id="GO:0016887">
    <property type="term" value="F:ATP hydrolysis activity"/>
    <property type="evidence" value="ECO:0007669"/>
    <property type="project" value="InterPro"/>
</dbReference>
<dbReference type="Pfam" id="PF00005">
    <property type="entry name" value="ABC_tran"/>
    <property type="match status" value="2"/>
</dbReference>
<dbReference type="CDD" id="cd03257">
    <property type="entry name" value="ABC_NikE_OppD_transporters"/>
    <property type="match status" value="2"/>
</dbReference>
<proteinExistence type="predicted"/>
<dbReference type="KEGG" id="hms:HMU06920"/>
<dbReference type="SMART" id="SM00382">
    <property type="entry name" value="AAA"/>
    <property type="match status" value="2"/>
</dbReference>
<dbReference type="STRING" id="679897.HMU06920"/>
<evidence type="ECO:0000259" key="4">
    <source>
        <dbReference type="PROSITE" id="PS50893"/>
    </source>
</evidence>
<name>D3UHH8_HELM1</name>
<dbReference type="PANTHER" id="PTHR43776">
    <property type="entry name" value="TRANSPORT ATP-BINDING PROTEIN"/>
    <property type="match status" value="1"/>
</dbReference>
<dbReference type="eggNOG" id="COG4172">
    <property type="taxonomic scope" value="Bacteria"/>
</dbReference>
<organism evidence="5 6">
    <name type="scientific">Helicobacter mustelae (strain ATCC 43772 / CCUG 25715 / CIP 103759 / LMG 18044 / NCTC 12198 / R85-136P)</name>
    <name type="common">Campylobacter mustelae</name>
    <dbReference type="NCBI Taxonomy" id="679897"/>
    <lineage>
        <taxon>Bacteria</taxon>
        <taxon>Pseudomonadati</taxon>
        <taxon>Campylobacterota</taxon>
        <taxon>Epsilonproteobacteria</taxon>
        <taxon>Campylobacterales</taxon>
        <taxon>Helicobacteraceae</taxon>
        <taxon>Helicobacter</taxon>
    </lineage>
</organism>
<dbReference type="InterPro" id="IPR003593">
    <property type="entry name" value="AAA+_ATPase"/>
</dbReference>
<gene>
    <name evidence="5" type="ordered locus">HMU06920</name>
</gene>
<keyword evidence="3 5" id="KW-0067">ATP-binding</keyword>
<dbReference type="Gene3D" id="3.40.50.300">
    <property type="entry name" value="P-loop containing nucleotide triphosphate hydrolases"/>
    <property type="match status" value="2"/>
</dbReference>
<evidence type="ECO:0000313" key="6">
    <source>
        <dbReference type="Proteomes" id="UP000001522"/>
    </source>
</evidence>
<reference evidence="5 6" key="1">
    <citation type="journal article" date="2010" name="BMC Genomics">
        <title>Comparative genomics and proteomics of Helicobacter mustelae, an ulcerogenic and carcinogenic gastric pathogen.</title>
        <authorList>
            <person name="O'Toole P.W."/>
            <person name="Snelling W.J."/>
            <person name="Canchaya C."/>
            <person name="Forde B.M."/>
            <person name="Hardie K.R."/>
            <person name="Josenhans C."/>
            <person name="Graham R.L.J."/>
            <person name="McMullan G."/>
            <person name="Parkhill J."/>
            <person name="Belda E."/>
            <person name="Bentley S.D."/>
        </authorList>
    </citation>
    <scope>NUCLEOTIDE SEQUENCE [LARGE SCALE GENOMIC DNA]</scope>
    <source>
        <strain evidence="6">ATCC 43772 / LMG 18044 / NCTC 12198 / 12198</strain>
    </source>
</reference>
<evidence type="ECO:0000256" key="3">
    <source>
        <dbReference type="ARBA" id="ARBA00022840"/>
    </source>
</evidence>
<dbReference type="PROSITE" id="PS50893">
    <property type="entry name" value="ABC_TRANSPORTER_2"/>
    <property type="match status" value="2"/>
</dbReference>
<dbReference type="SUPFAM" id="SSF52540">
    <property type="entry name" value="P-loop containing nucleoside triphosphate hydrolases"/>
    <property type="match status" value="2"/>
</dbReference>
<protein>
    <submittedName>
        <fullName evidence="5">ABC transporter, ATP-binding protein</fullName>
    </submittedName>
</protein>
<dbReference type="InterPro" id="IPR050319">
    <property type="entry name" value="ABC_transp_ATP-bind"/>
</dbReference>
<dbReference type="GO" id="GO:0005524">
    <property type="term" value="F:ATP binding"/>
    <property type="evidence" value="ECO:0007669"/>
    <property type="project" value="UniProtKB-KW"/>
</dbReference>
<accession>D3UHH8</accession>
<dbReference type="Proteomes" id="UP000001522">
    <property type="component" value="Chromosome"/>
</dbReference>
<dbReference type="HOGENOM" id="CLU_000604_86_2_7"/>
<keyword evidence="6" id="KW-1185">Reference proteome</keyword>
<dbReference type="AlphaFoldDB" id="D3UHH8"/>
<feature type="domain" description="ABC transporter" evidence="4">
    <location>
        <begin position="2"/>
        <end position="248"/>
    </location>
</feature>
<evidence type="ECO:0000256" key="2">
    <source>
        <dbReference type="ARBA" id="ARBA00022741"/>
    </source>
</evidence>
<dbReference type="EMBL" id="FN555004">
    <property type="protein sequence ID" value="CBG39950.1"/>
    <property type="molecule type" value="Genomic_DNA"/>
</dbReference>
<sequence>MLDICSLNAGFIGGFSLKDITLHLKQGEHVGIVGESGSGKSLLSSLILGLGDSLGCRIFSGKISIEGEDLFAKSQKQLQSLRKKTLGYIPQNPLNALNPLHKIGKQLHEGLRLAFPLMPLKDRSQKILEYLDAAKLKDILLDRYPHELSGGQNQRILIVQNLLKEPKILICDEPTTALDSSVQKQILEFLFQITKEKNISVIFITHDLSIAHHFVENIIVMQEGRILEQQESKSLFENPKNAYTKSLLDALQLPIKECKKTKEVVLEVKDFGVFVRKSSFFTKKKIQLVDALDFCLHQKENLAILGESGSGKTSLGTALMELMPSTGSKLLFGQSLHAREFYLQVQMVMQNPFASLNPRWRIGEILKEALSLRNATKERLEVKEALELVGLNEKFEDFYPHELSGGQNQRVAIARALLVWPKILILDEPTSGLDKNTQKKILSLLLDLQKNLDMAYIFITHDLDIVESFCDRVLMLQNGKKIFYDERDAFFSSKDSYIQDFLATRL</sequence>
<keyword evidence="1" id="KW-0813">Transport</keyword>
<dbReference type="RefSeq" id="WP_013023029.1">
    <property type="nucleotide sequence ID" value="NC_013949.1"/>
</dbReference>
<dbReference type="GO" id="GO:0055085">
    <property type="term" value="P:transmembrane transport"/>
    <property type="evidence" value="ECO:0007669"/>
    <property type="project" value="UniProtKB-ARBA"/>
</dbReference>
<keyword evidence="2" id="KW-0547">Nucleotide-binding</keyword>
<feature type="domain" description="ABC transporter" evidence="4">
    <location>
        <begin position="266"/>
        <end position="503"/>
    </location>
</feature>
<dbReference type="InterPro" id="IPR027417">
    <property type="entry name" value="P-loop_NTPase"/>
</dbReference>
<dbReference type="InterPro" id="IPR003439">
    <property type="entry name" value="ABC_transporter-like_ATP-bd"/>
</dbReference>
<evidence type="ECO:0000313" key="5">
    <source>
        <dbReference type="EMBL" id="CBG39950.1"/>
    </source>
</evidence>